<gene>
    <name evidence="1" type="ORF">CLV96_2656</name>
</gene>
<sequence length="230" mass="26805">MISSFDHFLLYSNEIEKTFQFLKNNFSLITLTPLTNYGYFQSGMFAFKNGILEILWYENKTKEEQNSLSKNEFVGFALSSDLNIRNTKRELEKLKLVSSEIIEQKIFDAKNKEVVISEILMLDHFLGDFQTFFIEYKSDFLSKKFEEQSIISPWEIDAFILETVKPVETQNGFLKLGFNEEEDTNVSDSNQIKVKIQKTESRNFISSFVIESKEGKVDILEVLNDINGFK</sequence>
<keyword evidence="2" id="KW-1185">Reference proteome</keyword>
<dbReference type="RefSeq" id="WP_134151981.1">
    <property type="nucleotide sequence ID" value="NZ_SORO01000001.1"/>
</dbReference>
<dbReference type="Proteomes" id="UP000294684">
    <property type="component" value="Unassembled WGS sequence"/>
</dbReference>
<evidence type="ECO:0000313" key="2">
    <source>
        <dbReference type="Proteomes" id="UP000294684"/>
    </source>
</evidence>
<dbReference type="AlphaFoldDB" id="A0A4V3HIY0"/>
<comment type="caution">
    <text evidence="1">The sequence shown here is derived from an EMBL/GenBank/DDBJ whole genome shotgun (WGS) entry which is preliminary data.</text>
</comment>
<evidence type="ECO:0000313" key="1">
    <source>
        <dbReference type="EMBL" id="TDY73621.1"/>
    </source>
</evidence>
<dbReference type="EMBL" id="SORO01000001">
    <property type="protein sequence ID" value="TDY73621.1"/>
    <property type="molecule type" value="Genomic_DNA"/>
</dbReference>
<name>A0A4V3HIY0_LEPME</name>
<protein>
    <submittedName>
        <fullName evidence="1">Uncharacterized protein</fullName>
    </submittedName>
</protein>
<organism evidence="1 2">
    <name type="scientific">Leptospira meyeri</name>
    <dbReference type="NCBI Taxonomy" id="29508"/>
    <lineage>
        <taxon>Bacteria</taxon>
        <taxon>Pseudomonadati</taxon>
        <taxon>Spirochaetota</taxon>
        <taxon>Spirochaetia</taxon>
        <taxon>Leptospirales</taxon>
        <taxon>Leptospiraceae</taxon>
        <taxon>Leptospira</taxon>
    </lineage>
</organism>
<accession>A0A4V3HIY0</accession>
<dbReference type="GeneID" id="79827942"/>
<proteinExistence type="predicted"/>
<reference evidence="1 2" key="1">
    <citation type="submission" date="2019-03" db="EMBL/GenBank/DDBJ databases">
        <title>Genomic Encyclopedia of Archaeal and Bacterial Type Strains, Phase II (KMG-II): from individual species to whole genera.</title>
        <authorList>
            <person name="Goeker M."/>
        </authorList>
    </citation>
    <scope>NUCLEOTIDE SEQUENCE [LARGE SCALE GENOMIC DNA]</scope>
    <source>
        <strain evidence="1 2">DSM 21537</strain>
    </source>
</reference>
<dbReference type="OrthoDB" id="323886at2"/>